<gene>
    <name evidence="2" type="ORF">DL346_15730</name>
</gene>
<dbReference type="OrthoDB" id="5503285at2"/>
<feature type="region of interest" description="Disordered" evidence="1">
    <location>
        <begin position="1"/>
        <end position="39"/>
    </location>
</feature>
<reference evidence="2 3" key="1">
    <citation type="submission" date="2018-06" db="EMBL/GenBank/DDBJ databases">
        <title>Paenibacillus montanisoli sp. nov., isolated from mountain area soil.</title>
        <authorList>
            <person name="Wu M."/>
        </authorList>
    </citation>
    <scope>NUCLEOTIDE SEQUENCE [LARGE SCALE GENOMIC DNA]</scope>
    <source>
        <strain evidence="2 3">RA17</strain>
    </source>
</reference>
<dbReference type="EMBL" id="QLUW01000002">
    <property type="protein sequence ID" value="RAP76787.1"/>
    <property type="molecule type" value="Genomic_DNA"/>
</dbReference>
<proteinExistence type="predicted"/>
<evidence type="ECO:0000313" key="3">
    <source>
        <dbReference type="Proteomes" id="UP000249260"/>
    </source>
</evidence>
<evidence type="ECO:0000313" key="2">
    <source>
        <dbReference type="EMBL" id="RAP76787.1"/>
    </source>
</evidence>
<dbReference type="Pfam" id="PF11617">
    <property type="entry name" value="Cu-binding_MopE"/>
    <property type="match status" value="1"/>
</dbReference>
<feature type="compositionally biased region" description="Acidic residues" evidence="1">
    <location>
        <begin position="25"/>
        <end position="39"/>
    </location>
</feature>
<accession>A0A328U1X2</accession>
<organism evidence="2 3">
    <name type="scientific">Paenibacillus montanisoli</name>
    <dbReference type="NCBI Taxonomy" id="2081970"/>
    <lineage>
        <taxon>Bacteria</taxon>
        <taxon>Bacillati</taxon>
        <taxon>Bacillota</taxon>
        <taxon>Bacilli</taxon>
        <taxon>Bacillales</taxon>
        <taxon>Paenibacillaceae</taxon>
        <taxon>Paenibacillus</taxon>
    </lineage>
</organism>
<dbReference type="Proteomes" id="UP000249260">
    <property type="component" value="Unassembled WGS sequence"/>
</dbReference>
<name>A0A328U1X2_9BACL</name>
<dbReference type="AlphaFoldDB" id="A0A328U1X2"/>
<sequence length="39" mass="4258">MTEDKSGDWDDFNATVYPGAPEIPDGLDNDQDGLVDETD</sequence>
<keyword evidence="3" id="KW-1185">Reference proteome</keyword>
<protein>
    <submittedName>
        <fullName evidence="2">Uncharacterized protein</fullName>
    </submittedName>
</protein>
<comment type="caution">
    <text evidence="2">The sequence shown here is derived from an EMBL/GenBank/DDBJ whole genome shotgun (WGS) entry which is preliminary data.</text>
</comment>
<dbReference type="RefSeq" id="WP_112883001.1">
    <property type="nucleotide sequence ID" value="NZ_QLUW01000002.1"/>
</dbReference>
<dbReference type="InterPro" id="IPR021655">
    <property type="entry name" value="Put_metal-bd"/>
</dbReference>
<evidence type="ECO:0000256" key="1">
    <source>
        <dbReference type="SAM" id="MobiDB-lite"/>
    </source>
</evidence>